<dbReference type="GO" id="GO:0003677">
    <property type="term" value="F:DNA binding"/>
    <property type="evidence" value="ECO:0007669"/>
    <property type="project" value="UniProtKB-KW"/>
</dbReference>
<keyword evidence="5" id="KW-0804">Transcription</keyword>
<organism evidence="7">
    <name type="scientific">hydrothermal vent metagenome</name>
    <dbReference type="NCBI Taxonomy" id="652676"/>
    <lineage>
        <taxon>unclassified sequences</taxon>
        <taxon>metagenomes</taxon>
        <taxon>ecological metagenomes</taxon>
    </lineage>
</organism>
<dbReference type="InterPro" id="IPR050595">
    <property type="entry name" value="Bact_response_regulator"/>
</dbReference>
<evidence type="ECO:0000256" key="1">
    <source>
        <dbReference type="ARBA" id="ARBA00022553"/>
    </source>
</evidence>
<dbReference type="CDD" id="cd17574">
    <property type="entry name" value="REC_OmpR"/>
    <property type="match status" value="1"/>
</dbReference>
<protein>
    <recommendedName>
        <fullName evidence="6">Response regulatory domain-containing protein</fullName>
    </recommendedName>
</protein>
<dbReference type="GO" id="GO:0000160">
    <property type="term" value="P:phosphorelay signal transduction system"/>
    <property type="evidence" value="ECO:0007669"/>
    <property type="project" value="UniProtKB-KW"/>
</dbReference>
<dbReference type="SUPFAM" id="SSF52172">
    <property type="entry name" value="CheY-like"/>
    <property type="match status" value="1"/>
</dbReference>
<reference evidence="7" key="1">
    <citation type="submission" date="2018-06" db="EMBL/GenBank/DDBJ databases">
        <authorList>
            <person name="Zhirakovskaya E."/>
        </authorList>
    </citation>
    <scope>NUCLEOTIDE SEQUENCE</scope>
</reference>
<dbReference type="EMBL" id="UOEU01000094">
    <property type="protein sequence ID" value="VAW30838.1"/>
    <property type="molecule type" value="Genomic_DNA"/>
</dbReference>
<dbReference type="InterPro" id="IPR001789">
    <property type="entry name" value="Sig_transdc_resp-reg_receiver"/>
</dbReference>
<dbReference type="FunFam" id="3.40.50.2300:FF:000001">
    <property type="entry name" value="DNA-binding response regulator PhoB"/>
    <property type="match status" value="1"/>
</dbReference>
<dbReference type="InterPro" id="IPR011006">
    <property type="entry name" value="CheY-like_superfamily"/>
</dbReference>
<evidence type="ECO:0000256" key="3">
    <source>
        <dbReference type="ARBA" id="ARBA00023015"/>
    </source>
</evidence>
<evidence type="ECO:0000256" key="4">
    <source>
        <dbReference type="ARBA" id="ARBA00023125"/>
    </source>
</evidence>
<keyword evidence="1" id="KW-0597">Phosphoprotein</keyword>
<keyword evidence="4" id="KW-0238">DNA-binding</keyword>
<feature type="domain" description="Response regulatory" evidence="6">
    <location>
        <begin position="4"/>
        <end position="120"/>
    </location>
</feature>
<sequence length="154" mass="16721">MNCSVLVVDDEVEIRQLLSTMLTMMGYQSFTAEDGLDALEKIPECQPDILILDVMMPRMDGLTLCRKLRDSQETAALPIIMLSGKAHQEAIREGLQAGANRYLVKPTGLDELTRNISEVLGEAAVSKAAVKKKRLFRNSGGVEALSGTCAARPG</sequence>
<dbReference type="AlphaFoldDB" id="A0A3B0UJH0"/>
<dbReference type="PANTHER" id="PTHR44591">
    <property type="entry name" value="STRESS RESPONSE REGULATOR PROTEIN 1"/>
    <property type="match status" value="1"/>
</dbReference>
<dbReference type="Gene3D" id="3.40.50.2300">
    <property type="match status" value="1"/>
</dbReference>
<name>A0A3B0UJH0_9ZZZZ</name>
<evidence type="ECO:0000313" key="7">
    <source>
        <dbReference type="EMBL" id="VAW30838.1"/>
    </source>
</evidence>
<keyword evidence="3" id="KW-0805">Transcription regulation</keyword>
<proteinExistence type="predicted"/>
<dbReference type="PROSITE" id="PS50110">
    <property type="entry name" value="RESPONSE_REGULATORY"/>
    <property type="match status" value="1"/>
</dbReference>
<evidence type="ECO:0000256" key="5">
    <source>
        <dbReference type="ARBA" id="ARBA00023163"/>
    </source>
</evidence>
<evidence type="ECO:0000256" key="2">
    <source>
        <dbReference type="ARBA" id="ARBA00023012"/>
    </source>
</evidence>
<dbReference type="SMART" id="SM00448">
    <property type="entry name" value="REC"/>
    <property type="match status" value="1"/>
</dbReference>
<accession>A0A3B0UJH0</accession>
<dbReference type="Pfam" id="PF00072">
    <property type="entry name" value="Response_reg"/>
    <property type="match status" value="1"/>
</dbReference>
<dbReference type="PANTHER" id="PTHR44591:SF3">
    <property type="entry name" value="RESPONSE REGULATORY DOMAIN-CONTAINING PROTEIN"/>
    <property type="match status" value="1"/>
</dbReference>
<keyword evidence="2" id="KW-0902">Two-component regulatory system</keyword>
<evidence type="ECO:0000259" key="6">
    <source>
        <dbReference type="PROSITE" id="PS50110"/>
    </source>
</evidence>
<gene>
    <name evidence="7" type="ORF">MNBD_CHLOROFLEXI01-4115</name>
</gene>